<sequence>MKHALLIVAAGTLATGVSAAHADVSTETQDLNGDGVVTFKEFVDSHAAGIERTQAFLDRHRGIFDAADTNGDDVVDQSESQGGAAGKVKAKSTKKS</sequence>
<feature type="region of interest" description="Disordered" evidence="1">
    <location>
        <begin position="67"/>
        <end position="96"/>
    </location>
</feature>
<keyword evidence="2" id="KW-0732">Signal</keyword>
<dbReference type="RefSeq" id="WP_058284740.1">
    <property type="nucleotide sequence ID" value="NZ_CYSR01000008.1"/>
</dbReference>
<dbReference type="STRING" id="1396826.PHA8399_00633"/>
<accession>A0A0P1H6E5</accession>
<feature type="chain" id="PRO_5006064116" description="EF hand" evidence="2">
    <location>
        <begin position="23"/>
        <end position="96"/>
    </location>
</feature>
<evidence type="ECO:0008006" key="5">
    <source>
        <dbReference type="Google" id="ProtNLM"/>
    </source>
</evidence>
<dbReference type="Proteomes" id="UP000051326">
    <property type="component" value="Unassembled WGS sequence"/>
</dbReference>
<proteinExistence type="predicted"/>
<reference evidence="3 4" key="1">
    <citation type="submission" date="2015-09" db="EMBL/GenBank/DDBJ databases">
        <authorList>
            <consortium name="Swine Surveillance"/>
        </authorList>
    </citation>
    <scope>NUCLEOTIDE SEQUENCE [LARGE SCALE GENOMIC DNA]</scope>
    <source>
        <strain evidence="3 4">CECT 8399</strain>
    </source>
</reference>
<dbReference type="SUPFAM" id="SSF47473">
    <property type="entry name" value="EF-hand"/>
    <property type="match status" value="1"/>
</dbReference>
<evidence type="ECO:0000313" key="4">
    <source>
        <dbReference type="Proteomes" id="UP000051326"/>
    </source>
</evidence>
<organism evidence="3 4">
    <name type="scientific">Leisingera aquaemixtae</name>
    <dbReference type="NCBI Taxonomy" id="1396826"/>
    <lineage>
        <taxon>Bacteria</taxon>
        <taxon>Pseudomonadati</taxon>
        <taxon>Pseudomonadota</taxon>
        <taxon>Alphaproteobacteria</taxon>
        <taxon>Rhodobacterales</taxon>
        <taxon>Roseobacteraceae</taxon>
        <taxon>Leisingera</taxon>
    </lineage>
</organism>
<dbReference type="EMBL" id="CYSR01000008">
    <property type="protein sequence ID" value="CUH98519.1"/>
    <property type="molecule type" value="Genomic_DNA"/>
</dbReference>
<dbReference type="AlphaFoldDB" id="A0A0P1H6E5"/>
<dbReference type="Gene3D" id="1.10.238.10">
    <property type="entry name" value="EF-hand"/>
    <property type="match status" value="1"/>
</dbReference>
<dbReference type="InterPro" id="IPR018247">
    <property type="entry name" value="EF_Hand_1_Ca_BS"/>
</dbReference>
<evidence type="ECO:0000256" key="2">
    <source>
        <dbReference type="SAM" id="SignalP"/>
    </source>
</evidence>
<evidence type="ECO:0000313" key="3">
    <source>
        <dbReference type="EMBL" id="CUH98519.1"/>
    </source>
</evidence>
<feature type="signal peptide" evidence="2">
    <location>
        <begin position="1"/>
        <end position="22"/>
    </location>
</feature>
<dbReference type="PROSITE" id="PS00018">
    <property type="entry name" value="EF_HAND_1"/>
    <property type="match status" value="1"/>
</dbReference>
<gene>
    <name evidence="3" type="ORF">PHA8399_00633</name>
</gene>
<name>A0A0P1H6E5_9RHOB</name>
<dbReference type="InterPro" id="IPR011992">
    <property type="entry name" value="EF-hand-dom_pair"/>
</dbReference>
<evidence type="ECO:0000256" key="1">
    <source>
        <dbReference type="SAM" id="MobiDB-lite"/>
    </source>
</evidence>
<protein>
    <recommendedName>
        <fullName evidence="5">EF hand</fullName>
    </recommendedName>
</protein>